<feature type="transmembrane region" description="Helical" evidence="6">
    <location>
        <begin position="67"/>
        <end position="89"/>
    </location>
</feature>
<evidence type="ECO:0000313" key="9">
    <source>
        <dbReference type="Proteomes" id="UP000029224"/>
    </source>
</evidence>
<dbReference type="EMBL" id="BBMT01000019">
    <property type="protein sequence ID" value="GAL37662.1"/>
    <property type="molecule type" value="Genomic_DNA"/>
</dbReference>
<proteinExistence type="predicted"/>
<feature type="transmembrane region" description="Helical" evidence="6">
    <location>
        <begin position="160"/>
        <end position="176"/>
    </location>
</feature>
<dbReference type="NCBIfam" id="NF008676">
    <property type="entry name" value="PRK11689.1"/>
    <property type="match status" value="1"/>
</dbReference>
<evidence type="ECO:0000256" key="1">
    <source>
        <dbReference type="ARBA" id="ARBA00004651"/>
    </source>
</evidence>
<feature type="transmembrane region" description="Helical" evidence="6">
    <location>
        <begin position="123"/>
        <end position="148"/>
    </location>
</feature>
<feature type="transmembrane region" description="Helical" evidence="6">
    <location>
        <begin position="9"/>
        <end position="27"/>
    </location>
</feature>
<dbReference type="PANTHER" id="PTHR42920">
    <property type="entry name" value="OS03G0707200 PROTEIN-RELATED"/>
    <property type="match status" value="1"/>
</dbReference>
<accession>A0A090U416</accession>
<dbReference type="OrthoDB" id="7065924at2"/>
<evidence type="ECO:0000256" key="4">
    <source>
        <dbReference type="ARBA" id="ARBA00022989"/>
    </source>
</evidence>
<keyword evidence="3 6" id="KW-0812">Transmembrane</keyword>
<dbReference type="Proteomes" id="UP000029224">
    <property type="component" value="Unassembled WGS sequence"/>
</dbReference>
<evidence type="ECO:0000256" key="5">
    <source>
        <dbReference type="ARBA" id="ARBA00023136"/>
    </source>
</evidence>
<protein>
    <submittedName>
        <fullName evidence="8">Metabolite transporter (DMT) superfamily</fullName>
    </submittedName>
</protein>
<name>A0A090U416_9VIBR</name>
<reference evidence="8 9" key="1">
    <citation type="submission" date="2014-09" db="EMBL/GenBank/DDBJ databases">
        <title>Vibrio maritimus JCM 19240. (C210) whole genome shotgun sequence.</title>
        <authorList>
            <person name="Sawabe T."/>
            <person name="Meirelles P."/>
            <person name="Nakanishi M."/>
            <person name="Sayaka M."/>
            <person name="Hattori M."/>
            <person name="Ohkuma M."/>
        </authorList>
    </citation>
    <scope>NUCLEOTIDE SEQUENCE [LARGE SCALE GENOMIC DNA]</scope>
    <source>
        <strain evidence="8 9">JCM 19240</strain>
    </source>
</reference>
<feature type="transmembrane region" description="Helical" evidence="6">
    <location>
        <begin position="33"/>
        <end position="55"/>
    </location>
</feature>
<gene>
    <name evidence="8" type="ORF">JCM19240_6840</name>
</gene>
<feature type="domain" description="EamA" evidence="7">
    <location>
        <begin position="162"/>
        <end position="288"/>
    </location>
</feature>
<dbReference type="PANTHER" id="PTHR42920:SF24">
    <property type="entry name" value="AROMATIC AMINO ACID EXPORTER YDDG"/>
    <property type="match status" value="1"/>
</dbReference>
<evidence type="ECO:0000256" key="6">
    <source>
        <dbReference type="SAM" id="Phobius"/>
    </source>
</evidence>
<feature type="transmembrane region" description="Helical" evidence="6">
    <location>
        <begin position="95"/>
        <end position="116"/>
    </location>
</feature>
<organism evidence="8 9">
    <name type="scientific">Vibrio maritimus</name>
    <dbReference type="NCBI Taxonomy" id="990268"/>
    <lineage>
        <taxon>Bacteria</taxon>
        <taxon>Pseudomonadati</taxon>
        <taxon>Pseudomonadota</taxon>
        <taxon>Gammaproteobacteria</taxon>
        <taxon>Vibrionales</taxon>
        <taxon>Vibrionaceae</taxon>
        <taxon>Vibrio</taxon>
    </lineage>
</organism>
<reference evidence="8 9" key="2">
    <citation type="submission" date="2014-09" db="EMBL/GenBank/DDBJ databases">
        <authorList>
            <consortium name="NBRP consortium"/>
            <person name="Sawabe T."/>
            <person name="Meirelles P."/>
            <person name="Nakanishi M."/>
            <person name="Sayaka M."/>
            <person name="Hattori M."/>
            <person name="Ohkuma M."/>
        </authorList>
    </citation>
    <scope>NUCLEOTIDE SEQUENCE [LARGE SCALE GENOMIC DNA]</scope>
    <source>
        <strain evidence="8 9">JCM 19240</strain>
    </source>
</reference>
<evidence type="ECO:0000256" key="3">
    <source>
        <dbReference type="ARBA" id="ARBA00022692"/>
    </source>
</evidence>
<comment type="subcellular location">
    <subcellularLocation>
        <location evidence="1">Cell membrane</location>
        <topology evidence="1">Multi-pass membrane protein</topology>
    </subcellularLocation>
</comment>
<dbReference type="AlphaFoldDB" id="A0A090U416"/>
<keyword evidence="9" id="KW-1185">Reference proteome</keyword>
<keyword evidence="4 6" id="KW-1133">Transmembrane helix</keyword>
<dbReference type="InterPro" id="IPR051258">
    <property type="entry name" value="Diverse_Substrate_Transporter"/>
</dbReference>
<evidence type="ECO:0000256" key="2">
    <source>
        <dbReference type="ARBA" id="ARBA00022475"/>
    </source>
</evidence>
<sequence>MAGLGTNKYTLFGIMAILLWSCVIALTRDIAELFGPIGGAALMYSVSTLALMLVMGRPKIGEYRLSYVLLGGGLFVSYEICLALALGMANDRQQAMEMAVINYLWPALTVLLAVAMSGRRVNLLVYPSVVLAFVGVVWCISGDASFSIEGVKNNVATNPLTYSMAFAAAFIWALYCNITPKMSGGKNAIVLFFAMTSVTLWIQYALSDERQMVYTFSSVFTLLLAGIIMGAGYALWNQAIIGGNMVLIATFSYFTPVFSTVFSSLYLSVALTQSFWKGVALVTLGSLLCAWATREREADNKAANASEQ</sequence>
<keyword evidence="5 6" id="KW-0472">Membrane</keyword>
<comment type="caution">
    <text evidence="8">The sequence shown here is derived from an EMBL/GenBank/DDBJ whole genome shotgun (WGS) entry which is preliminary data.</text>
</comment>
<feature type="transmembrane region" description="Helical" evidence="6">
    <location>
        <begin position="188"/>
        <end position="206"/>
    </location>
</feature>
<dbReference type="GO" id="GO:0005886">
    <property type="term" value="C:plasma membrane"/>
    <property type="evidence" value="ECO:0007669"/>
    <property type="project" value="UniProtKB-SubCell"/>
</dbReference>
<evidence type="ECO:0000313" key="8">
    <source>
        <dbReference type="EMBL" id="GAL37662.1"/>
    </source>
</evidence>
<dbReference type="InterPro" id="IPR000620">
    <property type="entry name" value="EamA_dom"/>
</dbReference>
<dbReference type="Pfam" id="PF00892">
    <property type="entry name" value="EamA"/>
    <property type="match status" value="1"/>
</dbReference>
<dbReference type="SUPFAM" id="SSF103481">
    <property type="entry name" value="Multidrug resistance efflux transporter EmrE"/>
    <property type="match status" value="2"/>
</dbReference>
<dbReference type="InterPro" id="IPR037185">
    <property type="entry name" value="EmrE-like"/>
</dbReference>
<evidence type="ECO:0000259" key="7">
    <source>
        <dbReference type="Pfam" id="PF00892"/>
    </source>
</evidence>
<feature type="transmembrane region" description="Helical" evidence="6">
    <location>
        <begin position="212"/>
        <end position="235"/>
    </location>
</feature>
<feature type="transmembrane region" description="Helical" evidence="6">
    <location>
        <begin position="247"/>
        <end position="269"/>
    </location>
</feature>
<keyword evidence="2" id="KW-1003">Cell membrane</keyword>